<reference evidence="2" key="1">
    <citation type="journal article" date="2014" name="Front. Microbiol.">
        <title>High frequency of phylogenetically diverse reductive dehalogenase-homologous genes in deep subseafloor sedimentary metagenomes.</title>
        <authorList>
            <person name="Kawai M."/>
            <person name="Futagami T."/>
            <person name="Toyoda A."/>
            <person name="Takaki Y."/>
            <person name="Nishi S."/>
            <person name="Hori S."/>
            <person name="Arai W."/>
            <person name="Tsubouchi T."/>
            <person name="Morono Y."/>
            <person name="Uchiyama I."/>
            <person name="Ito T."/>
            <person name="Fujiyama A."/>
            <person name="Inagaki F."/>
            <person name="Takami H."/>
        </authorList>
    </citation>
    <scope>NUCLEOTIDE SEQUENCE</scope>
    <source>
        <strain evidence="2">Expedition CK06-06</strain>
    </source>
</reference>
<evidence type="ECO:0000256" key="1">
    <source>
        <dbReference type="SAM" id="MobiDB-lite"/>
    </source>
</evidence>
<dbReference type="AlphaFoldDB" id="X1B7J3"/>
<organism evidence="2">
    <name type="scientific">marine sediment metagenome</name>
    <dbReference type="NCBI Taxonomy" id="412755"/>
    <lineage>
        <taxon>unclassified sequences</taxon>
        <taxon>metagenomes</taxon>
        <taxon>ecological metagenomes</taxon>
    </lineage>
</organism>
<evidence type="ECO:0000313" key="2">
    <source>
        <dbReference type="EMBL" id="GAG91744.1"/>
    </source>
</evidence>
<name>X1B7J3_9ZZZZ</name>
<gene>
    <name evidence="2" type="ORF">S01H4_50446</name>
</gene>
<protein>
    <submittedName>
        <fullName evidence="2">Uncharacterized protein</fullName>
    </submittedName>
</protein>
<feature type="region of interest" description="Disordered" evidence="1">
    <location>
        <begin position="74"/>
        <end position="94"/>
    </location>
</feature>
<accession>X1B7J3</accession>
<proteinExistence type="predicted"/>
<dbReference type="EMBL" id="BART01028641">
    <property type="protein sequence ID" value="GAG91744.1"/>
    <property type="molecule type" value="Genomic_DNA"/>
</dbReference>
<sequence length="94" mass="10647">MDYSTAKKLGKLELWGKKNHLSNLISHIQNLGYDHVFADHAPLNTKELEYLDNALDELGKIKVSMQSRIESEIKDSKFDDSEESGGLKPFPKIS</sequence>
<comment type="caution">
    <text evidence="2">The sequence shown here is derived from an EMBL/GenBank/DDBJ whole genome shotgun (WGS) entry which is preliminary data.</text>
</comment>